<evidence type="ECO:0000313" key="2">
    <source>
        <dbReference type="Proteomes" id="UP000199370"/>
    </source>
</evidence>
<dbReference type="RefSeq" id="WP_245707833.1">
    <property type="nucleotide sequence ID" value="NZ_FNIA01000028.1"/>
</dbReference>
<keyword evidence="2" id="KW-1185">Reference proteome</keyword>
<dbReference type="AlphaFoldDB" id="A0A1H0AMI4"/>
<dbReference type="EMBL" id="FNIA01000028">
    <property type="protein sequence ID" value="SDN34697.1"/>
    <property type="molecule type" value="Genomic_DNA"/>
</dbReference>
<dbReference type="STRING" id="996166.SAMN05192554_12827"/>
<proteinExistence type="predicted"/>
<name>A0A1H0AMI4_9EURY</name>
<protein>
    <submittedName>
        <fullName evidence="1">Uncharacterized protein</fullName>
    </submittedName>
</protein>
<accession>A0A1H0AMI4</accession>
<gene>
    <name evidence="1" type="ORF">SAMN05192554_12827</name>
</gene>
<dbReference type="Proteomes" id="UP000199370">
    <property type="component" value="Unassembled WGS sequence"/>
</dbReference>
<sequence>MPSLGDHYRPAGEDAPVYRVVGVTDEVALLRVTDDAGRRTSTGDLRHVAADRLDAEFEVATDPDAGFQPVAGLRNALTGIYWQFRRFL</sequence>
<organism evidence="1 2">
    <name type="scientific">Haloarchaeobius iranensis</name>
    <dbReference type="NCBI Taxonomy" id="996166"/>
    <lineage>
        <taxon>Archaea</taxon>
        <taxon>Methanobacteriati</taxon>
        <taxon>Methanobacteriota</taxon>
        <taxon>Stenosarchaea group</taxon>
        <taxon>Halobacteria</taxon>
        <taxon>Halobacteriales</taxon>
        <taxon>Halorubellaceae</taxon>
        <taxon>Haloarchaeobius</taxon>
    </lineage>
</organism>
<reference evidence="1 2" key="1">
    <citation type="submission" date="2016-10" db="EMBL/GenBank/DDBJ databases">
        <authorList>
            <person name="de Groot N.N."/>
        </authorList>
    </citation>
    <scope>NUCLEOTIDE SEQUENCE [LARGE SCALE GENOMIC DNA]</scope>
    <source>
        <strain evidence="2">EB21,IBRC-M 10013,KCTC 4048</strain>
    </source>
</reference>
<evidence type="ECO:0000313" key="1">
    <source>
        <dbReference type="EMBL" id="SDN34697.1"/>
    </source>
</evidence>